<dbReference type="AlphaFoldDB" id="A0AA38BNF4"/>
<dbReference type="Proteomes" id="UP000824469">
    <property type="component" value="Unassembled WGS sequence"/>
</dbReference>
<comment type="caution">
    <text evidence="1">The sequence shown here is derived from an EMBL/GenBank/DDBJ whole genome shotgun (WGS) entry which is preliminary data.</text>
</comment>
<evidence type="ECO:0000313" key="2">
    <source>
        <dbReference type="Proteomes" id="UP000824469"/>
    </source>
</evidence>
<feature type="non-terminal residue" evidence="1">
    <location>
        <position position="74"/>
    </location>
</feature>
<evidence type="ECO:0000313" key="1">
    <source>
        <dbReference type="EMBL" id="KAH9288005.1"/>
    </source>
</evidence>
<keyword evidence="2" id="KW-1185">Reference proteome</keyword>
<accession>A0AA38BNF4</accession>
<gene>
    <name evidence="1" type="ORF">KI387_032122</name>
</gene>
<protein>
    <submittedName>
        <fullName evidence="1">Uncharacterized protein</fullName>
    </submittedName>
</protein>
<proteinExistence type="predicted"/>
<feature type="non-terminal residue" evidence="1">
    <location>
        <position position="1"/>
    </location>
</feature>
<dbReference type="EMBL" id="JAHRHJ020003813">
    <property type="protein sequence ID" value="KAH9288005.1"/>
    <property type="molecule type" value="Genomic_DNA"/>
</dbReference>
<sequence length="74" mass="8481">RLKKAPQARHMIVKPTVMSDEQVNNALVKVSAKVSRRNMDKSVTIIELCKELKKKDAEIAHITKERDLAQKKNE</sequence>
<reference evidence="1 2" key="1">
    <citation type="journal article" date="2021" name="Nat. Plants">
        <title>The Taxus genome provides insights into paclitaxel biosynthesis.</title>
        <authorList>
            <person name="Xiong X."/>
            <person name="Gou J."/>
            <person name="Liao Q."/>
            <person name="Li Y."/>
            <person name="Zhou Q."/>
            <person name="Bi G."/>
            <person name="Li C."/>
            <person name="Du R."/>
            <person name="Wang X."/>
            <person name="Sun T."/>
            <person name="Guo L."/>
            <person name="Liang H."/>
            <person name="Lu P."/>
            <person name="Wu Y."/>
            <person name="Zhang Z."/>
            <person name="Ro D.K."/>
            <person name="Shang Y."/>
            <person name="Huang S."/>
            <person name="Yan J."/>
        </authorList>
    </citation>
    <scope>NUCLEOTIDE SEQUENCE [LARGE SCALE GENOMIC DNA]</scope>
    <source>
        <strain evidence="1">Ta-2019</strain>
    </source>
</reference>
<name>A0AA38BNF4_TAXCH</name>
<organism evidence="1 2">
    <name type="scientific">Taxus chinensis</name>
    <name type="common">Chinese yew</name>
    <name type="synonym">Taxus wallichiana var. chinensis</name>
    <dbReference type="NCBI Taxonomy" id="29808"/>
    <lineage>
        <taxon>Eukaryota</taxon>
        <taxon>Viridiplantae</taxon>
        <taxon>Streptophyta</taxon>
        <taxon>Embryophyta</taxon>
        <taxon>Tracheophyta</taxon>
        <taxon>Spermatophyta</taxon>
        <taxon>Pinopsida</taxon>
        <taxon>Pinidae</taxon>
        <taxon>Conifers II</taxon>
        <taxon>Cupressales</taxon>
        <taxon>Taxaceae</taxon>
        <taxon>Taxus</taxon>
    </lineage>
</organism>